<name>A0A0L0T641_ALLM3</name>
<accession>A0A0L0T641</accession>
<proteinExistence type="predicted"/>
<feature type="region of interest" description="Disordered" evidence="1">
    <location>
        <begin position="18"/>
        <end position="74"/>
    </location>
</feature>
<dbReference type="Proteomes" id="UP000054350">
    <property type="component" value="Unassembled WGS sequence"/>
</dbReference>
<sequence>STVLNLLLTSKLPSTAHIQHRTRIQPRANSPQLLLGPRLDHAPPAPAVPHHPVTTLPLHHHQHHPTATHHAAGPHLQGQALPHHRRAIRAVAQCSPLYDAQRDHAHARALPGPERAQPVPDCRTQDCHSQPLRRHGPRTLGHARFRPHAPRLPAHGAQGRDSGRRQGLVVINCLGTR</sequence>
<dbReference type="AlphaFoldDB" id="A0A0L0T641"/>
<organism evidence="2 3">
    <name type="scientific">Allomyces macrogynus (strain ATCC 38327)</name>
    <name type="common">Allomyces javanicus var. macrogynus</name>
    <dbReference type="NCBI Taxonomy" id="578462"/>
    <lineage>
        <taxon>Eukaryota</taxon>
        <taxon>Fungi</taxon>
        <taxon>Fungi incertae sedis</taxon>
        <taxon>Blastocladiomycota</taxon>
        <taxon>Blastocladiomycetes</taxon>
        <taxon>Blastocladiales</taxon>
        <taxon>Blastocladiaceae</taxon>
        <taxon>Allomyces</taxon>
    </lineage>
</organism>
<feature type="non-terminal residue" evidence="2">
    <location>
        <position position="1"/>
    </location>
</feature>
<feature type="region of interest" description="Disordered" evidence="1">
    <location>
        <begin position="111"/>
        <end position="164"/>
    </location>
</feature>
<feature type="compositionally biased region" description="Basic residues" evidence="1">
    <location>
        <begin position="58"/>
        <end position="67"/>
    </location>
</feature>
<evidence type="ECO:0000313" key="2">
    <source>
        <dbReference type="EMBL" id="KNE70227.1"/>
    </source>
</evidence>
<gene>
    <name evidence="2" type="ORF">AMAG_15195</name>
</gene>
<dbReference type="EMBL" id="GG745364">
    <property type="protein sequence ID" value="KNE70227.1"/>
    <property type="molecule type" value="Genomic_DNA"/>
</dbReference>
<reference evidence="3" key="2">
    <citation type="submission" date="2009-11" db="EMBL/GenBank/DDBJ databases">
        <title>The Genome Sequence of Allomyces macrogynus strain ATCC 38327.</title>
        <authorList>
            <consortium name="The Broad Institute Genome Sequencing Platform"/>
            <person name="Russ C."/>
            <person name="Cuomo C."/>
            <person name="Shea T."/>
            <person name="Young S.K."/>
            <person name="Zeng Q."/>
            <person name="Koehrsen M."/>
            <person name="Haas B."/>
            <person name="Borodovsky M."/>
            <person name="Guigo R."/>
            <person name="Alvarado L."/>
            <person name="Berlin A."/>
            <person name="Borenstein D."/>
            <person name="Chen Z."/>
            <person name="Engels R."/>
            <person name="Freedman E."/>
            <person name="Gellesch M."/>
            <person name="Goldberg J."/>
            <person name="Griggs A."/>
            <person name="Gujja S."/>
            <person name="Heiman D."/>
            <person name="Hepburn T."/>
            <person name="Howarth C."/>
            <person name="Jen D."/>
            <person name="Larson L."/>
            <person name="Lewis B."/>
            <person name="Mehta T."/>
            <person name="Park D."/>
            <person name="Pearson M."/>
            <person name="Roberts A."/>
            <person name="Saif S."/>
            <person name="Shenoy N."/>
            <person name="Sisk P."/>
            <person name="Stolte C."/>
            <person name="Sykes S."/>
            <person name="Walk T."/>
            <person name="White J."/>
            <person name="Yandava C."/>
            <person name="Burger G."/>
            <person name="Gray M.W."/>
            <person name="Holland P.W.H."/>
            <person name="King N."/>
            <person name="Lang F.B.F."/>
            <person name="Roger A.J."/>
            <person name="Ruiz-Trillo I."/>
            <person name="Lander E."/>
            <person name="Nusbaum C."/>
        </authorList>
    </citation>
    <scope>NUCLEOTIDE SEQUENCE [LARGE SCALE GENOMIC DNA]</scope>
    <source>
        <strain evidence="3">ATCC 38327</strain>
    </source>
</reference>
<dbReference type="VEuPathDB" id="FungiDB:AMAG_15195"/>
<protein>
    <submittedName>
        <fullName evidence="2">Uncharacterized protein</fullName>
    </submittedName>
</protein>
<evidence type="ECO:0000256" key="1">
    <source>
        <dbReference type="SAM" id="MobiDB-lite"/>
    </source>
</evidence>
<evidence type="ECO:0000313" key="3">
    <source>
        <dbReference type="Proteomes" id="UP000054350"/>
    </source>
</evidence>
<reference evidence="2 3" key="1">
    <citation type="submission" date="2009-11" db="EMBL/GenBank/DDBJ databases">
        <title>Annotation of Allomyces macrogynus ATCC 38327.</title>
        <authorList>
            <consortium name="The Broad Institute Genome Sequencing Platform"/>
            <person name="Russ C."/>
            <person name="Cuomo C."/>
            <person name="Burger G."/>
            <person name="Gray M.W."/>
            <person name="Holland P.W.H."/>
            <person name="King N."/>
            <person name="Lang F.B.F."/>
            <person name="Roger A.J."/>
            <person name="Ruiz-Trillo I."/>
            <person name="Young S.K."/>
            <person name="Zeng Q."/>
            <person name="Gargeya S."/>
            <person name="Fitzgerald M."/>
            <person name="Haas B."/>
            <person name="Abouelleil A."/>
            <person name="Alvarado L."/>
            <person name="Arachchi H.M."/>
            <person name="Berlin A."/>
            <person name="Chapman S.B."/>
            <person name="Gearin G."/>
            <person name="Goldberg J."/>
            <person name="Griggs A."/>
            <person name="Gujja S."/>
            <person name="Hansen M."/>
            <person name="Heiman D."/>
            <person name="Howarth C."/>
            <person name="Larimer J."/>
            <person name="Lui A."/>
            <person name="MacDonald P.J.P."/>
            <person name="McCowen C."/>
            <person name="Montmayeur A."/>
            <person name="Murphy C."/>
            <person name="Neiman D."/>
            <person name="Pearson M."/>
            <person name="Priest M."/>
            <person name="Roberts A."/>
            <person name="Saif S."/>
            <person name="Shea T."/>
            <person name="Sisk P."/>
            <person name="Stolte C."/>
            <person name="Sykes S."/>
            <person name="Wortman J."/>
            <person name="Nusbaum C."/>
            <person name="Birren B."/>
        </authorList>
    </citation>
    <scope>NUCLEOTIDE SEQUENCE [LARGE SCALE GENOMIC DNA]</scope>
    <source>
        <strain evidence="2 3">ATCC 38327</strain>
    </source>
</reference>
<keyword evidence="3" id="KW-1185">Reference proteome</keyword>
<feature type="compositionally biased region" description="Basic residues" evidence="1">
    <location>
        <begin position="131"/>
        <end position="149"/>
    </location>
</feature>